<keyword evidence="5 7" id="KW-1133">Transmembrane helix</keyword>
<proteinExistence type="predicted"/>
<dbReference type="InterPro" id="IPR051800">
    <property type="entry name" value="PqiA-PqiB_transport"/>
</dbReference>
<dbReference type="EMBL" id="AM889136">
    <property type="protein sequence ID" value="CBA07272.1"/>
    <property type="molecule type" value="Genomic_DNA"/>
</dbReference>
<evidence type="ECO:0000256" key="4">
    <source>
        <dbReference type="ARBA" id="ARBA00022692"/>
    </source>
</evidence>
<dbReference type="PANTHER" id="PTHR30462">
    <property type="entry name" value="INTERMEMBRANE TRANSPORT PROTEIN PQIB-RELATED"/>
    <property type="match status" value="1"/>
</dbReference>
<organism evidence="9 10">
    <name type="scientific">Neisseria meningitidis (strain alpha14)</name>
    <dbReference type="NCBI Taxonomy" id="662598"/>
    <lineage>
        <taxon>Bacteria</taxon>
        <taxon>Pseudomonadati</taxon>
        <taxon>Pseudomonadota</taxon>
        <taxon>Betaproteobacteria</taxon>
        <taxon>Neisseriales</taxon>
        <taxon>Neisseriaceae</taxon>
        <taxon>Neisseria</taxon>
    </lineage>
</organism>
<keyword evidence="3" id="KW-0997">Cell inner membrane</keyword>
<evidence type="ECO:0000256" key="6">
    <source>
        <dbReference type="ARBA" id="ARBA00023136"/>
    </source>
</evidence>
<dbReference type="GO" id="GO:0005886">
    <property type="term" value="C:plasma membrane"/>
    <property type="evidence" value="ECO:0007669"/>
    <property type="project" value="UniProtKB-SubCell"/>
</dbReference>
<sequence length="558" mass="61156">MKRKNMTDNSPPPNGHAQARVRKNNTFLSAVWLVPLIALIAGGWLWVKEIRNRGPVVTLLMDSAEGIEVNNTVIKVLSIDVGRVTRIKLRDDQKGVEVTAQLNADVSGLIRSDTQFWVVKPRIDQSGVTGLGTLLSGSYIAFTPGKSDEAKDVFQVQDIPPVTAIGQSGLRLNLIGKNDRILNVNSPVLYENFMVGQVESAHFDPSDQSVHYTIFIQSPNDKLIHSASRFWLESGINIETTGSGIKLNSAPLPALLSGAISFDSPKTKNSKNVKSEDSFTLYDSRSEVANLPDDRSLYYTAFFKQSVRGLTVGSPVEYKGLNVGVVSDVPYFDRNDSLHLFENGWIPVRIRIEPSRLEINADEQSKEHWKQQFQTALNKGLTATISSNNLLTGSKMIELNDQPSASPKLRPHTVYAGDTVIATRGGGLDDLQAKVVDLLDKFGKLPLDKTVTELNGSLAELKSTLKSANAALSSIDKLVGKPQTQNIPNELNQTLKELRITLQGVSPQSPIYGDVQNTLQSLDKTLKDVQPVINTLKEKPNALIFNSSSKDPIPKGSR</sequence>
<feature type="domain" description="Mce/MlaD" evidence="8">
    <location>
        <begin position="54"/>
        <end position="145"/>
    </location>
</feature>
<evidence type="ECO:0000313" key="10">
    <source>
        <dbReference type="Proteomes" id="UP000002054"/>
    </source>
</evidence>
<dbReference type="Proteomes" id="UP000002054">
    <property type="component" value="Chromosome"/>
</dbReference>
<dbReference type="KEGG" id="nmi:NMO_1489"/>
<dbReference type="AlphaFoldDB" id="C6S8B7"/>
<name>C6S8B7_NEIML</name>
<keyword evidence="4 7" id="KW-0812">Transmembrane</keyword>
<reference evidence="9 10" key="1">
    <citation type="journal article" date="2008" name="Proc. Natl. Acad. Sci. U.S.A.">
        <title>Whole-genome comparison of disease and carriage strains provides insights into virulence evolution in Neisseria meningitidis.</title>
        <authorList>
            <person name="Schoen C."/>
            <person name="Blom J."/>
            <person name="Claus H."/>
            <person name="Schramm-Glueck A."/>
            <person name="Brandt P."/>
            <person name="Mueller T."/>
            <person name="Goesmann A."/>
            <person name="Joseph B."/>
            <person name="Konietzny S."/>
            <person name="Kurzai O."/>
            <person name="Schmitt C."/>
            <person name="Friedrich T."/>
            <person name="Linke B."/>
            <person name="Vogel U."/>
            <person name="Frosch M."/>
        </authorList>
    </citation>
    <scope>NUCLEOTIDE SEQUENCE [LARGE SCALE GENOMIC DNA]</scope>
    <source>
        <strain evidence="10">alpha14</strain>
    </source>
</reference>
<evidence type="ECO:0000256" key="1">
    <source>
        <dbReference type="ARBA" id="ARBA00004533"/>
    </source>
</evidence>
<evidence type="ECO:0000256" key="3">
    <source>
        <dbReference type="ARBA" id="ARBA00022519"/>
    </source>
</evidence>
<keyword evidence="2" id="KW-1003">Cell membrane</keyword>
<comment type="subcellular location">
    <subcellularLocation>
        <location evidence="1">Cell inner membrane</location>
    </subcellularLocation>
</comment>
<evidence type="ECO:0000313" key="9">
    <source>
        <dbReference type="EMBL" id="CBA07272.1"/>
    </source>
</evidence>
<dbReference type="NCBIfam" id="NF008070">
    <property type="entry name" value="PRK10807.1"/>
    <property type="match status" value="1"/>
</dbReference>
<keyword evidence="6 7" id="KW-0472">Membrane</keyword>
<protein>
    <submittedName>
        <fullName evidence="9">Paraquat-inducible protein B</fullName>
    </submittedName>
</protein>
<feature type="transmembrane region" description="Helical" evidence="7">
    <location>
        <begin position="27"/>
        <end position="47"/>
    </location>
</feature>
<evidence type="ECO:0000256" key="7">
    <source>
        <dbReference type="SAM" id="Phobius"/>
    </source>
</evidence>
<gene>
    <name evidence="9" type="primary">pqiB</name>
    <name evidence="9" type="ordered locus">NMO_1489</name>
</gene>
<dbReference type="PANTHER" id="PTHR30462:SF2">
    <property type="entry name" value="INTERMEMBRANE TRANSPORT PROTEIN PQIB"/>
    <property type="match status" value="1"/>
</dbReference>
<evidence type="ECO:0000259" key="8">
    <source>
        <dbReference type="Pfam" id="PF02470"/>
    </source>
</evidence>
<dbReference type="Pfam" id="PF02470">
    <property type="entry name" value="MlaD"/>
    <property type="match status" value="2"/>
</dbReference>
<feature type="domain" description="Mce/MlaD" evidence="8">
    <location>
        <begin position="297"/>
        <end position="400"/>
    </location>
</feature>
<evidence type="ECO:0000256" key="2">
    <source>
        <dbReference type="ARBA" id="ARBA00022475"/>
    </source>
</evidence>
<dbReference type="HOGENOM" id="CLU_018765_3_1_4"/>
<accession>C6S8B7</accession>
<dbReference type="InterPro" id="IPR003399">
    <property type="entry name" value="Mce/MlaD"/>
</dbReference>
<evidence type="ECO:0000256" key="5">
    <source>
        <dbReference type="ARBA" id="ARBA00022989"/>
    </source>
</evidence>